<dbReference type="Pfam" id="PF14344">
    <property type="entry name" value="DUF4397"/>
    <property type="match status" value="2"/>
</dbReference>
<feature type="domain" description="DUF4397" evidence="2">
    <location>
        <begin position="39"/>
        <end position="163"/>
    </location>
</feature>
<evidence type="ECO:0000259" key="2">
    <source>
        <dbReference type="Pfam" id="PF14344"/>
    </source>
</evidence>
<dbReference type="AlphaFoldDB" id="A0A1H9Y5K1"/>
<feature type="chain" id="PRO_5011594374" description="DUF4397 domain-containing protein" evidence="1">
    <location>
        <begin position="19"/>
        <end position="463"/>
    </location>
</feature>
<dbReference type="Proteomes" id="UP000199308">
    <property type="component" value="Unassembled WGS sequence"/>
</dbReference>
<protein>
    <recommendedName>
        <fullName evidence="2">DUF4397 domain-containing protein</fullName>
    </recommendedName>
</protein>
<keyword evidence="4" id="KW-1185">Reference proteome</keyword>
<name>A0A1H9Y5K1_THASX</name>
<evidence type="ECO:0000313" key="4">
    <source>
        <dbReference type="Proteomes" id="UP000199308"/>
    </source>
</evidence>
<dbReference type="EMBL" id="FOHK01000001">
    <property type="protein sequence ID" value="SES63677.1"/>
    <property type="molecule type" value="Genomic_DNA"/>
</dbReference>
<accession>A0A1H9Y5K1</accession>
<sequence>MNKITKSLLIALSISVLAACDDDDDDVVISPPPVEPGSSYIRVIHGSADAPAVNVNVDGAEALSMVDYTEGSGFIMLDEGSYMVTVDGILADESTVQVLDLGAVDLMADMEYTVFAHGYVADDGDTTNDLTTAVIANAKSDVTEGNIRLQVLHGAPNAPTVDLHVTGATDELGDPLGTLAYGDVTDQVEVAAGTYRVRLVIAEGDSMGAVAFDAVLPDLPAGSDLFVAAAPKTGVTTSPVQLIANNGTDTLTIIDDRTESWVRVVHAAPDVPEVDILVNDTAALTNVPFTGASDYLPLPDGIYNVKVALSSDNNVVGIEGDLDVSADMSYTVYAVGTLAAEDPDIPLEFYVLMDEVRSIATQASVRLTHAHPTVGNVDIYVTGDGVIDGVDPTFADIPFKASTGYVALPPGEYNVKITPPGDKTVVIDTGSLMLMGGGVYSATAVDNAGGTPANLILQDDFVN</sequence>
<organism evidence="3 4">
    <name type="scientific">Thalassotalea agarivorans</name>
    <name type="common">Thalassomonas agarivorans</name>
    <dbReference type="NCBI Taxonomy" id="349064"/>
    <lineage>
        <taxon>Bacteria</taxon>
        <taxon>Pseudomonadati</taxon>
        <taxon>Pseudomonadota</taxon>
        <taxon>Gammaproteobacteria</taxon>
        <taxon>Alteromonadales</taxon>
        <taxon>Colwelliaceae</taxon>
        <taxon>Thalassotalea</taxon>
    </lineage>
</organism>
<gene>
    <name evidence="3" type="ORF">SAMN05660429_00067</name>
</gene>
<proteinExistence type="predicted"/>
<feature type="signal peptide" evidence="1">
    <location>
        <begin position="1"/>
        <end position="18"/>
    </location>
</feature>
<dbReference type="PROSITE" id="PS51257">
    <property type="entry name" value="PROKAR_LIPOPROTEIN"/>
    <property type="match status" value="1"/>
</dbReference>
<evidence type="ECO:0000256" key="1">
    <source>
        <dbReference type="SAM" id="SignalP"/>
    </source>
</evidence>
<dbReference type="InterPro" id="IPR025510">
    <property type="entry name" value="DUF4397"/>
</dbReference>
<feature type="domain" description="DUF4397" evidence="2">
    <location>
        <begin position="260"/>
        <end position="380"/>
    </location>
</feature>
<evidence type="ECO:0000313" key="3">
    <source>
        <dbReference type="EMBL" id="SES63677.1"/>
    </source>
</evidence>
<dbReference type="RefSeq" id="WP_177168812.1">
    <property type="nucleotide sequence ID" value="NZ_AP027363.1"/>
</dbReference>
<keyword evidence="1" id="KW-0732">Signal</keyword>
<reference evidence="3 4" key="1">
    <citation type="submission" date="2016-10" db="EMBL/GenBank/DDBJ databases">
        <authorList>
            <person name="de Groot N.N."/>
        </authorList>
    </citation>
    <scope>NUCLEOTIDE SEQUENCE [LARGE SCALE GENOMIC DNA]</scope>
    <source>
        <strain evidence="3 4">DSM 19706</strain>
    </source>
</reference>
<dbReference type="STRING" id="349064.SAMN05660429_00067"/>